<evidence type="ECO:0000259" key="7">
    <source>
        <dbReference type="PROSITE" id="PS50102"/>
    </source>
</evidence>
<dbReference type="Proteomes" id="UP001303473">
    <property type="component" value="Unassembled WGS sequence"/>
</dbReference>
<protein>
    <submittedName>
        <fullName evidence="8">Nonsense-mediated mrna decay protein</fullName>
    </submittedName>
</protein>
<evidence type="ECO:0000313" key="8">
    <source>
        <dbReference type="EMBL" id="KAK3941690.1"/>
    </source>
</evidence>
<feature type="compositionally biased region" description="Low complexity" evidence="6">
    <location>
        <begin position="471"/>
        <end position="484"/>
    </location>
</feature>
<dbReference type="PANTHER" id="PTHR13112">
    <property type="entry name" value="UPF3 REGULATOR OF NONSENSE TRANSCRIPTS-LIKE PROTEIN"/>
    <property type="match status" value="1"/>
</dbReference>
<dbReference type="GO" id="GO:0005730">
    <property type="term" value="C:nucleolus"/>
    <property type="evidence" value="ECO:0007669"/>
    <property type="project" value="TreeGrafter"/>
</dbReference>
<evidence type="ECO:0000256" key="3">
    <source>
        <dbReference type="ARBA" id="ARBA00023161"/>
    </source>
</evidence>
<dbReference type="PROSITE" id="PS50102">
    <property type="entry name" value="RRM"/>
    <property type="match status" value="1"/>
</dbReference>
<feature type="domain" description="RRM" evidence="7">
    <location>
        <begin position="501"/>
        <end position="567"/>
    </location>
</feature>
<dbReference type="InterPro" id="IPR000504">
    <property type="entry name" value="RRM_dom"/>
</dbReference>
<feature type="compositionally biased region" description="Pro residues" evidence="6">
    <location>
        <begin position="457"/>
        <end position="470"/>
    </location>
</feature>
<dbReference type="SUPFAM" id="SSF54928">
    <property type="entry name" value="RNA-binding domain, RBD"/>
    <property type="match status" value="2"/>
</dbReference>
<dbReference type="CDD" id="cd00590">
    <property type="entry name" value="RRM_SF"/>
    <property type="match status" value="1"/>
</dbReference>
<evidence type="ECO:0000313" key="9">
    <source>
        <dbReference type="Proteomes" id="UP001303473"/>
    </source>
</evidence>
<evidence type="ECO:0000256" key="4">
    <source>
        <dbReference type="ARBA" id="ARBA00023242"/>
    </source>
</evidence>
<dbReference type="GO" id="GO:0000184">
    <property type="term" value="P:nuclear-transcribed mRNA catabolic process, nonsense-mediated decay"/>
    <property type="evidence" value="ECO:0007669"/>
    <property type="project" value="UniProtKB-KW"/>
</dbReference>
<dbReference type="GO" id="GO:0005737">
    <property type="term" value="C:cytoplasm"/>
    <property type="evidence" value="ECO:0007669"/>
    <property type="project" value="TreeGrafter"/>
</dbReference>
<keyword evidence="5" id="KW-0694">RNA-binding</keyword>
<feature type="compositionally biased region" description="Basic and acidic residues" evidence="6">
    <location>
        <begin position="398"/>
        <end position="415"/>
    </location>
</feature>
<feature type="compositionally biased region" description="Low complexity" evidence="6">
    <location>
        <begin position="443"/>
        <end position="456"/>
    </location>
</feature>
<feature type="region of interest" description="Disordered" evidence="6">
    <location>
        <begin position="214"/>
        <end position="501"/>
    </location>
</feature>
<feature type="compositionally biased region" description="Basic and acidic residues" evidence="6">
    <location>
        <begin position="245"/>
        <end position="269"/>
    </location>
</feature>
<name>A0AAN6S601_9PEZI</name>
<dbReference type="AlphaFoldDB" id="A0AAN6S601"/>
<reference evidence="9" key="1">
    <citation type="journal article" date="2023" name="Mol. Phylogenet. Evol.">
        <title>Genome-scale phylogeny and comparative genomics of the fungal order Sordariales.</title>
        <authorList>
            <person name="Hensen N."/>
            <person name="Bonometti L."/>
            <person name="Westerberg I."/>
            <person name="Brannstrom I.O."/>
            <person name="Guillou S."/>
            <person name="Cros-Aarteil S."/>
            <person name="Calhoun S."/>
            <person name="Haridas S."/>
            <person name="Kuo A."/>
            <person name="Mondo S."/>
            <person name="Pangilinan J."/>
            <person name="Riley R."/>
            <person name="LaButti K."/>
            <person name="Andreopoulos B."/>
            <person name="Lipzen A."/>
            <person name="Chen C."/>
            <person name="Yan M."/>
            <person name="Daum C."/>
            <person name="Ng V."/>
            <person name="Clum A."/>
            <person name="Steindorff A."/>
            <person name="Ohm R.A."/>
            <person name="Martin F."/>
            <person name="Silar P."/>
            <person name="Natvig D.O."/>
            <person name="Lalanne C."/>
            <person name="Gautier V."/>
            <person name="Ament-Velasquez S.L."/>
            <person name="Kruys A."/>
            <person name="Hutchinson M.I."/>
            <person name="Powell A.J."/>
            <person name="Barry K."/>
            <person name="Miller A.N."/>
            <person name="Grigoriev I.V."/>
            <person name="Debuchy R."/>
            <person name="Gladieux P."/>
            <person name="Hiltunen Thoren M."/>
            <person name="Johannesson H."/>
        </authorList>
    </citation>
    <scope>NUCLEOTIDE SEQUENCE [LARGE SCALE GENOMIC DNA]</scope>
    <source>
        <strain evidence="9">CBS 340.73</strain>
    </source>
</reference>
<dbReference type="SMART" id="SM00360">
    <property type="entry name" value="RRM"/>
    <property type="match status" value="1"/>
</dbReference>
<feature type="compositionally biased region" description="Low complexity" evidence="6">
    <location>
        <begin position="597"/>
        <end position="607"/>
    </location>
</feature>
<dbReference type="PANTHER" id="PTHR13112:SF0">
    <property type="entry name" value="FI21285P1"/>
    <property type="match status" value="1"/>
</dbReference>
<organism evidence="8 9">
    <name type="scientific">Diplogelasinospora grovesii</name>
    <dbReference type="NCBI Taxonomy" id="303347"/>
    <lineage>
        <taxon>Eukaryota</taxon>
        <taxon>Fungi</taxon>
        <taxon>Dikarya</taxon>
        <taxon>Ascomycota</taxon>
        <taxon>Pezizomycotina</taxon>
        <taxon>Sordariomycetes</taxon>
        <taxon>Sordariomycetidae</taxon>
        <taxon>Sordariales</taxon>
        <taxon>Diplogelasinosporaceae</taxon>
        <taxon>Diplogelasinospora</taxon>
    </lineage>
</organism>
<comment type="caution">
    <text evidence="8">The sequence shown here is derived from an EMBL/GenBank/DDBJ whole genome shotgun (WGS) entry which is preliminary data.</text>
</comment>
<evidence type="ECO:0000256" key="5">
    <source>
        <dbReference type="PROSITE-ProRule" id="PRU00176"/>
    </source>
</evidence>
<feature type="compositionally biased region" description="Polar residues" evidence="6">
    <location>
        <begin position="16"/>
        <end position="31"/>
    </location>
</feature>
<keyword evidence="9" id="KW-1185">Reference proteome</keyword>
<feature type="compositionally biased region" description="Low complexity" evidence="6">
    <location>
        <begin position="274"/>
        <end position="301"/>
    </location>
</feature>
<evidence type="ECO:0000256" key="6">
    <source>
        <dbReference type="SAM" id="MobiDB-lite"/>
    </source>
</evidence>
<dbReference type="Gene3D" id="3.30.70.330">
    <property type="match status" value="2"/>
</dbReference>
<keyword evidence="3" id="KW-0866">Nonsense-mediated mRNA decay</keyword>
<feature type="region of interest" description="Disordered" evidence="6">
    <location>
        <begin position="1"/>
        <end position="38"/>
    </location>
</feature>
<accession>A0AAN6S601</accession>
<dbReference type="InterPro" id="IPR012677">
    <property type="entry name" value="Nucleotide-bd_a/b_plait_sf"/>
</dbReference>
<evidence type="ECO:0000256" key="1">
    <source>
        <dbReference type="ARBA" id="ARBA00004123"/>
    </source>
</evidence>
<dbReference type="InterPro" id="IPR039722">
    <property type="entry name" value="Upf3"/>
</dbReference>
<dbReference type="InterPro" id="IPR035979">
    <property type="entry name" value="RBD_domain_sf"/>
</dbReference>
<dbReference type="CDD" id="cd12455">
    <property type="entry name" value="RRM_like_Smg4_UPF3"/>
    <property type="match status" value="1"/>
</dbReference>
<dbReference type="Pfam" id="PF00076">
    <property type="entry name" value="RRM_1"/>
    <property type="match status" value="1"/>
</dbReference>
<proteinExistence type="inferred from homology"/>
<dbReference type="EMBL" id="MU853780">
    <property type="protein sequence ID" value="KAK3941690.1"/>
    <property type="molecule type" value="Genomic_DNA"/>
</dbReference>
<feature type="region of interest" description="Disordered" evidence="6">
    <location>
        <begin position="573"/>
        <end position="607"/>
    </location>
</feature>
<feature type="non-terminal residue" evidence="8">
    <location>
        <position position="607"/>
    </location>
</feature>
<dbReference type="InterPro" id="IPR005120">
    <property type="entry name" value="UPF3_dom"/>
</dbReference>
<evidence type="ECO:0000256" key="2">
    <source>
        <dbReference type="ARBA" id="ARBA00005991"/>
    </source>
</evidence>
<comment type="similarity">
    <text evidence="2">Belongs to the RENT3 family.</text>
</comment>
<sequence>MATPQVLSRNRADGVTASQASSDAPKASSTMKAPAEGDKVVVRRLPPGMTEEEFITILGDAWRVGNGKVDWFSYRQGKISQHPSKPSTPSRAYLHVMKKDDLMALSETVRTAVWEDAKDSYLDPALVGPPAVEFSIYKKVPSTKRRADTRQGTIDQDPEFMAFLEALANPDAHKEATDAEQAAAEEAAKAEKTTVTVTPLIEYLREKKAAKAKEAAAAKSAKQHSRQDSQGGGGKGKTTTQASTEEPKGRKSKETKSERSSEKPPRESVKILTKKAAADAAAAAETAKPAASQTNTQATAQDGTMPKSRRAGIAAAARILQRDLGLSPGNAHRKARQEAAKAEAEAKAKEAPKESATTTTTPAAPPEPARPSTPNGSSAASSPKTPASASGRSRGRRRGEESGKTKGGDGKDGGKLTESPSSPAPTKTPVVLLKKRDEPPQPVATLTPSTSSAPAAAAPPPPAAPTPPTGPKAAATTKKQPSTAGKNKDKDTSSTPGVGATRAFIKHANHTQGVTDATLREAMQVYGAVTAVEMDRKKGFAYVDFANPEGLTKAMAASPVTVAQATVQVLERKETTSVKRGGASKAGSTTEGSGSNAAAPPAAAPTG</sequence>
<feature type="compositionally biased region" description="Low complexity" evidence="6">
    <location>
        <begin position="372"/>
        <end position="392"/>
    </location>
</feature>
<dbReference type="Pfam" id="PF03467">
    <property type="entry name" value="Smg4_UPF3"/>
    <property type="match status" value="1"/>
</dbReference>
<dbReference type="GO" id="GO:0003729">
    <property type="term" value="F:mRNA binding"/>
    <property type="evidence" value="ECO:0007669"/>
    <property type="project" value="TreeGrafter"/>
</dbReference>
<feature type="compositionally biased region" description="Polar residues" evidence="6">
    <location>
        <begin position="586"/>
        <end position="596"/>
    </location>
</feature>
<dbReference type="GO" id="GO:0045727">
    <property type="term" value="P:positive regulation of translation"/>
    <property type="evidence" value="ECO:0007669"/>
    <property type="project" value="TreeGrafter"/>
</dbReference>
<feature type="compositionally biased region" description="Basic and acidic residues" evidence="6">
    <location>
        <begin position="336"/>
        <end position="353"/>
    </location>
</feature>
<comment type="subcellular location">
    <subcellularLocation>
        <location evidence="1">Nucleus</location>
    </subcellularLocation>
</comment>
<dbReference type="FunFam" id="3.30.70.330:FF:000637">
    <property type="entry name" value="Nonsense-mediated mRNA decay protein Upf3, putative"/>
    <property type="match status" value="1"/>
</dbReference>
<gene>
    <name evidence="8" type="ORF">QBC46DRAFT_285397</name>
</gene>
<keyword evidence="4" id="KW-0539">Nucleus</keyword>